<evidence type="ECO:0000256" key="4">
    <source>
        <dbReference type="ARBA" id="ARBA00022729"/>
    </source>
</evidence>
<protein>
    <submittedName>
        <fullName evidence="11">Cytochrome c peroxidase</fullName>
    </submittedName>
</protein>
<keyword evidence="7 9" id="KW-0408">Iron</keyword>
<organism evidence="11 12">
    <name type="scientific">Sediminitomix flava</name>
    <dbReference type="NCBI Taxonomy" id="379075"/>
    <lineage>
        <taxon>Bacteria</taxon>
        <taxon>Pseudomonadati</taxon>
        <taxon>Bacteroidota</taxon>
        <taxon>Cytophagia</taxon>
        <taxon>Cytophagales</taxon>
        <taxon>Flammeovirgaceae</taxon>
        <taxon>Sediminitomix</taxon>
    </lineage>
</organism>
<comment type="PTM">
    <text evidence="8">Binds 2 heme groups per subunit.</text>
</comment>
<dbReference type="Pfam" id="PF03150">
    <property type="entry name" value="CCP_MauG"/>
    <property type="match status" value="1"/>
</dbReference>
<feature type="binding site" description="axial binding residue" evidence="9">
    <location>
        <position position="224"/>
    </location>
    <ligand>
        <name>heme c</name>
        <dbReference type="ChEBI" id="CHEBI:61717"/>
        <label>2</label>
    </ligand>
    <ligandPart>
        <name>Fe</name>
        <dbReference type="ChEBI" id="CHEBI:18248"/>
    </ligandPart>
</feature>
<dbReference type="AlphaFoldDB" id="A0A315Z6B3"/>
<keyword evidence="6" id="KW-0560">Oxidoreductase</keyword>
<keyword evidence="5" id="KW-0574">Periplasm</keyword>
<name>A0A315Z6B3_SEDFL</name>
<dbReference type="InterPro" id="IPR051395">
    <property type="entry name" value="Cytochrome_c_Peroxidase/MauG"/>
</dbReference>
<dbReference type="InterPro" id="IPR009056">
    <property type="entry name" value="Cyt_c-like_dom"/>
</dbReference>
<keyword evidence="3 9" id="KW-0479">Metal-binding</keyword>
<dbReference type="GO" id="GO:0042597">
    <property type="term" value="C:periplasmic space"/>
    <property type="evidence" value="ECO:0007669"/>
    <property type="project" value="UniProtKB-SubCell"/>
</dbReference>
<feature type="binding site" description="covalent" evidence="8">
    <location>
        <position position="81"/>
    </location>
    <ligand>
        <name>heme c</name>
        <dbReference type="ChEBI" id="CHEBI:61717"/>
        <label>1</label>
    </ligand>
</feature>
<dbReference type="GO" id="GO:0046872">
    <property type="term" value="F:metal ion binding"/>
    <property type="evidence" value="ECO:0007669"/>
    <property type="project" value="UniProtKB-KW"/>
</dbReference>
<comment type="subcellular location">
    <subcellularLocation>
        <location evidence="1">Periplasm</location>
    </subcellularLocation>
</comment>
<dbReference type="OrthoDB" id="9805202at2"/>
<dbReference type="GO" id="GO:0009055">
    <property type="term" value="F:electron transfer activity"/>
    <property type="evidence" value="ECO:0007669"/>
    <property type="project" value="InterPro"/>
</dbReference>
<dbReference type="RefSeq" id="WP_109621117.1">
    <property type="nucleotide sequence ID" value="NZ_QGDO01000006.1"/>
</dbReference>
<evidence type="ECO:0000256" key="5">
    <source>
        <dbReference type="ARBA" id="ARBA00022764"/>
    </source>
</evidence>
<feature type="binding site" description="axial binding residue" evidence="9">
    <location>
        <position position="297"/>
    </location>
    <ligand>
        <name>heme c</name>
        <dbReference type="ChEBI" id="CHEBI:61717"/>
        <label>2</label>
    </ligand>
    <ligandPart>
        <name>Fe</name>
        <dbReference type="ChEBI" id="CHEBI:18248"/>
    </ligandPart>
</feature>
<evidence type="ECO:0000256" key="2">
    <source>
        <dbReference type="ARBA" id="ARBA00022617"/>
    </source>
</evidence>
<evidence type="ECO:0000256" key="3">
    <source>
        <dbReference type="ARBA" id="ARBA00022723"/>
    </source>
</evidence>
<evidence type="ECO:0000313" key="12">
    <source>
        <dbReference type="Proteomes" id="UP000245535"/>
    </source>
</evidence>
<dbReference type="Proteomes" id="UP000245535">
    <property type="component" value="Unassembled WGS sequence"/>
</dbReference>
<dbReference type="PANTHER" id="PTHR30600:SF7">
    <property type="entry name" value="CYTOCHROME C PEROXIDASE-RELATED"/>
    <property type="match status" value="1"/>
</dbReference>
<dbReference type="Gene3D" id="1.10.760.10">
    <property type="entry name" value="Cytochrome c-like domain"/>
    <property type="match status" value="2"/>
</dbReference>
<feature type="binding site" description="covalent" evidence="8">
    <location>
        <position position="220"/>
    </location>
    <ligand>
        <name>heme c</name>
        <dbReference type="ChEBI" id="CHEBI:61717"/>
        <label>2</label>
    </ligand>
</feature>
<keyword evidence="12" id="KW-1185">Reference proteome</keyword>
<keyword evidence="2 8" id="KW-0349">Heme</keyword>
<proteinExistence type="predicted"/>
<reference evidence="11 12" key="1">
    <citation type="submission" date="2018-03" db="EMBL/GenBank/DDBJ databases">
        <title>Genomic Encyclopedia of Archaeal and Bacterial Type Strains, Phase II (KMG-II): from individual species to whole genera.</title>
        <authorList>
            <person name="Goeker M."/>
        </authorList>
    </citation>
    <scope>NUCLEOTIDE SEQUENCE [LARGE SCALE GENOMIC DNA]</scope>
    <source>
        <strain evidence="11 12">DSM 28229</strain>
    </source>
</reference>
<dbReference type="InterPro" id="IPR036909">
    <property type="entry name" value="Cyt_c-like_dom_sf"/>
</dbReference>
<dbReference type="InterPro" id="IPR026259">
    <property type="entry name" value="MauG/Cytc_peroxidase"/>
</dbReference>
<sequence length="337" mass="38107">MNPGFLLSIITSSLLFLYSCENPNNKHSTFNDTTSKQSVTTKEPIKPIHLPIVSIDKVELGKQLFHDTRLSKTNKISCASCHNLETGGVDQEKFSKGIHDRLGNINTPTVYNSSQNFKQFWDGRADNLLDQIDGPIHNPNEMGMDWNSITSILEKDNEYQTSFNRLYEGGISSENIKDAIAEFEKSLVTPSRFDRFLEGDYDAISESERHGYQLFKEYGCSSCHQGKNVGGNMFQKLGIVKHYFSDTSQADYGRFNLTKDEADMFVFKVPSLRNVALTAPYLHNGKAQTLEEVIQIMAEYQLGRIISKEEVKLIESFLQSLTGEELEPSTTEILTQK</sequence>
<dbReference type="InterPro" id="IPR004852">
    <property type="entry name" value="Di-haem_cyt_c_peroxidsae"/>
</dbReference>
<evidence type="ECO:0000256" key="8">
    <source>
        <dbReference type="PIRSR" id="PIRSR000294-1"/>
    </source>
</evidence>
<dbReference type="GO" id="GO:0004130">
    <property type="term" value="F:cytochrome-c peroxidase activity"/>
    <property type="evidence" value="ECO:0007669"/>
    <property type="project" value="TreeGrafter"/>
</dbReference>
<gene>
    <name evidence="11" type="ORF">BC781_106153</name>
</gene>
<evidence type="ECO:0000313" key="11">
    <source>
        <dbReference type="EMBL" id="PWJ39252.1"/>
    </source>
</evidence>
<feature type="domain" description="Cytochrome c" evidence="10">
    <location>
        <begin position="206"/>
        <end position="322"/>
    </location>
</feature>
<dbReference type="SUPFAM" id="SSF46626">
    <property type="entry name" value="Cytochrome c"/>
    <property type="match status" value="2"/>
</dbReference>
<comment type="cofactor">
    <cofactor evidence="8">
        <name>heme</name>
        <dbReference type="ChEBI" id="CHEBI:30413"/>
    </cofactor>
    <text evidence="8">Binds 2 heme groups.</text>
</comment>
<feature type="domain" description="Cytochrome c" evidence="10">
    <location>
        <begin position="56"/>
        <end position="187"/>
    </location>
</feature>
<feature type="binding site" description="covalent" evidence="8">
    <location>
        <position position="78"/>
    </location>
    <ligand>
        <name>heme c</name>
        <dbReference type="ChEBI" id="CHEBI:61717"/>
        <label>1</label>
    </ligand>
</feature>
<feature type="binding site" description="axial binding residue" evidence="9">
    <location>
        <position position="82"/>
    </location>
    <ligand>
        <name>heme c</name>
        <dbReference type="ChEBI" id="CHEBI:61717"/>
        <label>1</label>
    </ligand>
    <ligandPart>
        <name>Fe</name>
        <dbReference type="ChEBI" id="CHEBI:18248"/>
    </ligandPart>
</feature>
<keyword evidence="4" id="KW-0732">Signal</keyword>
<evidence type="ECO:0000256" key="1">
    <source>
        <dbReference type="ARBA" id="ARBA00004418"/>
    </source>
</evidence>
<feature type="binding site" description="covalent" evidence="8">
    <location>
        <position position="223"/>
    </location>
    <ligand>
        <name>heme c</name>
        <dbReference type="ChEBI" id="CHEBI:61717"/>
        <label>2</label>
    </ligand>
</feature>
<keyword evidence="11" id="KW-0575">Peroxidase</keyword>
<dbReference type="GO" id="GO:0020037">
    <property type="term" value="F:heme binding"/>
    <property type="evidence" value="ECO:0007669"/>
    <property type="project" value="InterPro"/>
</dbReference>
<dbReference type="PANTHER" id="PTHR30600">
    <property type="entry name" value="CYTOCHROME C PEROXIDASE-RELATED"/>
    <property type="match status" value="1"/>
</dbReference>
<comment type="caution">
    <text evidence="11">The sequence shown here is derived from an EMBL/GenBank/DDBJ whole genome shotgun (WGS) entry which is preliminary data.</text>
</comment>
<evidence type="ECO:0000259" key="10">
    <source>
        <dbReference type="PROSITE" id="PS51007"/>
    </source>
</evidence>
<dbReference type="PIRSF" id="PIRSF000294">
    <property type="entry name" value="Cytochrome-c_peroxidase"/>
    <property type="match status" value="1"/>
</dbReference>
<evidence type="ECO:0000256" key="7">
    <source>
        <dbReference type="ARBA" id="ARBA00023004"/>
    </source>
</evidence>
<evidence type="ECO:0000256" key="9">
    <source>
        <dbReference type="PIRSR" id="PIRSR000294-2"/>
    </source>
</evidence>
<evidence type="ECO:0000256" key="6">
    <source>
        <dbReference type="ARBA" id="ARBA00023002"/>
    </source>
</evidence>
<dbReference type="PROSITE" id="PS51007">
    <property type="entry name" value="CYTC"/>
    <property type="match status" value="2"/>
</dbReference>
<dbReference type="EMBL" id="QGDO01000006">
    <property type="protein sequence ID" value="PWJ39252.1"/>
    <property type="molecule type" value="Genomic_DNA"/>
</dbReference>
<accession>A0A315Z6B3</accession>